<dbReference type="PRINTS" id="PR00412">
    <property type="entry name" value="EPOXHYDRLASE"/>
</dbReference>
<evidence type="ECO:0000313" key="3">
    <source>
        <dbReference type="Proteomes" id="UP000199206"/>
    </source>
</evidence>
<dbReference type="Gene3D" id="3.40.50.1820">
    <property type="entry name" value="alpha/beta hydrolase"/>
    <property type="match status" value="1"/>
</dbReference>
<proteinExistence type="predicted"/>
<evidence type="ECO:0000313" key="2">
    <source>
        <dbReference type="EMBL" id="SEN38677.1"/>
    </source>
</evidence>
<dbReference type="STRING" id="1166340.SAMN05192583_2690"/>
<dbReference type="Pfam" id="PF12697">
    <property type="entry name" value="Abhydrolase_6"/>
    <property type="match status" value="1"/>
</dbReference>
<accession>A0A1H8G5B1</accession>
<dbReference type="GO" id="GO:0047372">
    <property type="term" value="F:monoacylglycerol lipase activity"/>
    <property type="evidence" value="ECO:0007669"/>
    <property type="project" value="TreeGrafter"/>
</dbReference>
<reference evidence="3" key="1">
    <citation type="submission" date="2016-10" db="EMBL/GenBank/DDBJ databases">
        <authorList>
            <person name="Varghese N."/>
            <person name="Submissions S."/>
        </authorList>
    </citation>
    <scope>NUCLEOTIDE SEQUENCE [LARGE SCALE GENOMIC DNA]</scope>
    <source>
        <strain evidence="3">S6-262</strain>
    </source>
</reference>
<dbReference type="GO" id="GO:0046464">
    <property type="term" value="P:acylglycerol catabolic process"/>
    <property type="evidence" value="ECO:0007669"/>
    <property type="project" value="TreeGrafter"/>
</dbReference>
<dbReference type="GO" id="GO:0016020">
    <property type="term" value="C:membrane"/>
    <property type="evidence" value="ECO:0007669"/>
    <property type="project" value="TreeGrafter"/>
</dbReference>
<organism evidence="2 3">
    <name type="scientific">Sphingomonas gellani</name>
    <dbReference type="NCBI Taxonomy" id="1166340"/>
    <lineage>
        <taxon>Bacteria</taxon>
        <taxon>Pseudomonadati</taxon>
        <taxon>Pseudomonadota</taxon>
        <taxon>Alphaproteobacteria</taxon>
        <taxon>Sphingomonadales</taxon>
        <taxon>Sphingomonadaceae</taxon>
        <taxon>Sphingomonas</taxon>
    </lineage>
</organism>
<dbReference type="InterPro" id="IPR000073">
    <property type="entry name" value="AB_hydrolase_1"/>
</dbReference>
<dbReference type="InterPro" id="IPR000639">
    <property type="entry name" value="Epox_hydrolase-like"/>
</dbReference>
<dbReference type="PANTHER" id="PTHR43798">
    <property type="entry name" value="MONOACYLGLYCEROL LIPASE"/>
    <property type="match status" value="1"/>
</dbReference>
<dbReference type="PRINTS" id="PR00111">
    <property type="entry name" value="ABHYDROLASE"/>
</dbReference>
<gene>
    <name evidence="2" type="ORF">SAMN05192583_2690</name>
</gene>
<dbReference type="AlphaFoldDB" id="A0A1H8G5B1"/>
<dbReference type="SUPFAM" id="SSF53474">
    <property type="entry name" value="alpha/beta-Hydrolases"/>
    <property type="match status" value="1"/>
</dbReference>
<protein>
    <submittedName>
        <fullName evidence="2">Pimeloyl-ACP methyl ester carboxylesterase</fullName>
    </submittedName>
</protein>
<dbReference type="EMBL" id="FOCF01000006">
    <property type="protein sequence ID" value="SEN38677.1"/>
    <property type="molecule type" value="Genomic_DNA"/>
</dbReference>
<dbReference type="PANTHER" id="PTHR43798:SF33">
    <property type="entry name" value="HYDROLASE, PUTATIVE (AFU_ORTHOLOGUE AFUA_2G14860)-RELATED"/>
    <property type="match status" value="1"/>
</dbReference>
<sequence length="361" mass="38379">MPRASIRGWVAGPPSGNLPGGPIRMRGRWGGMLALILAAHLAGATAPRPLPTAVAPLGANLERFAYPYPVHWFDSGSLRMAYMDVAPTAPANGRVAVLLHGKNFCAATWGDTARALAAQGYRVIVPDQIGFCKSSKPVGFQYSFAALATLTRDLLAHAGVQRAVLVGHSTGGMLAIRYALLCPAQTEALVLVNPLGLNDTLAEGVPYAPLDRLLVEEAKTDAASIKAYQLRNYYHGAWRPDYDRWVAMLAGQYASADGDTVRDAQARLSDIIETQPVAAELGRLMVPVTLLIGQADVTAFRASSAPEALRPRIRTVPQAAETAAGTIPGARLVRLDGLGHAPQVEAPARFQAALFDALKEH</sequence>
<dbReference type="Proteomes" id="UP000199206">
    <property type="component" value="Unassembled WGS sequence"/>
</dbReference>
<dbReference type="InterPro" id="IPR029058">
    <property type="entry name" value="AB_hydrolase_fold"/>
</dbReference>
<name>A0A1H8G5B1_9SPHN</name>
<evidence type="ECO:0000259" key="1">
    <source>
        <dbReference type="Pfam" id="PF12697"/>
    </source>
</evidence>
<dbReference type="InterPro" id="IPR050266">
    <property type="entry name" value="AB_hydrolase_sf"/>
</dbReference>
<feature type="domain" description="AB hydrolase-1" evidence="1">
    <location>
        <begin position="97"/>
        <end position="350"/>
    </location>
</feature>
<keyword evidence="3" id="KW-1185">Reference proteome</keyword>